<evidence type="ECO:0000313" key="1">
    <source>
        <dbReference type="EMBL" id="TQE94794.1"/>
    </source>
</evidence>
<protein>
    <submittedName>
        <fullName evidence="1">Uncharacterized protein</fullName>
    </submittedName>
</protein>
<dbReference type="AlphaFoldDB" id="A0A540VDG7"/>
<dbReference type="EMBL" id="VIGC01000020">
    <property type="protein sequence ID" value="TQE94794.1"/>
    <property type="molecule type" value="Genomic_DNA"/>
</dbReference>
<dbReference type="Pfam" id="PF26099">
    <property type="entry name" value="DUF8034"/>
    <property type="match status" value="2"/>
</dbReference>
<reference evidence="1 2" key="1">
    <citation type="submission" date="2019-06" db="EMBL/GenBank/DDBJ databases">
        <title>Genome sequence of Litorilinea aerophila BAA-2444.</title>
        <authorList>
            <person name="Maclea K.S."/>
            <person name="Maurais E.G."/>
            <person name="Iannazzi L.C."/>
        </authorList>
    </citation>
    <scope>NUCLEOTIDE SEQUENCE [LARGE SCALE GENOMIC DNA]</scope>
    <source>
        <strain evidence="1 2">ATCC BAA-2444</strain>
    </source>
</reference>
<sequence>MSSGLPARIPTVSLDVNTPVSPPYWALLERELLRAQTDACQEFFARYFDERGYLRCVPRWGGDDGPDDAAENLLNWTLLHALGAPDVILDLYRVGWEGHLRQYTEAKTVEVPLARDGMYYREFPVMFDWFHHGEGFSAFFLQGLSTPDDRLLRQRMERYAGFYMGEDPQAPNYDPQHRIIRSLFNGSRGPLLRKATGLDWAGDPIEVEGRFHLGHGERSYAEMVAHFKDYNDVVGDHPLNLAATTLGVLAYTLTGDEKYRRWALDYLDAWVERTRANGGIIPTNIGLDGTIGGACDGKWYGGVYGWGFTVEVPQTGELAHRPAFQSRTHYAFANGLLLTGDMGYIQVWREMYDRVNAHARQEDGRILYPHMYGDQGWYDYTPEPFQPGAREVYYWTMDPADRERVADDPWFAFLEGRRTDYPIEALQRDLAAVHDKVVGMRHDTSTPDTRLSDDMNHLNPATTAALTELMLGGLPTGRVGYPLHCRLRYFDPARRRAGLPEDVAALVDGMTADTTSVQLVNTSQTAARTVIVQGGAYGEHQIERVQVEGQGGFEVGHRAFVVHLAPGCGTRLTLSMHRYAHRPTMGFPWP</sequence>
<dbReference type="OrthoDB" id="7936138at2"/>
<organism evidence="1 2">
    <name type="scientific">Litorilinea aerophila</name>
    <dbReference type="NCBI Taxonomy" id="1204385"/>
    <lineage>
        <taxon>Bacteria</taxon>
        <taxon>Bacillati</taxon>
        <taxon>Chloroflexota</taxon>
        <taxon>Caldilineae</taxon>
        <taxon>Caldilineales</taxon>
        <taxon>Caldilineaceae</taxon>
        <taxon>Litorilinea</taxon>
    </lineage>
</organism>
<gene>
    <name evidence="1" type="ORF">FKZ61_15325</name>
</gene>
<dbReference type="InterPro" id="IPR058347">
    <property type="entry name" value="DUF8034"/>
</dbReference>
<name>A0A540VDG7_9CHLR</name>
<evidence type="ECO:0000313" key="2">
    <source>
        <dbReference type="Proteomes" id="UP000317371"/>
    </source>
</evidence>
<comment type="caution">
    <text evidence="1">The sequence shown here is derived from an EMBL/GenBank/DDBJ whole genome shotgun (WGS) entry which is preliminary data.</text>
</comment>
<proteinExistence type="predicted"/>
<dbReference type="Proteomes" id="UP000317371">
    <property type="component" value="Unassembled WGS sequence"/>
</dbReference>
<dbReference type="InParanoid" id="A0A540VDG7"/>
<keyword evidence="2" id="KW-1185">Reference proteome</keyword>
<accession>A0A540VDG7</accession>
<dbReference type="RefSeq" id="WP_141611019.1">
    <property type="nucleotide sequence ID" value="NZ_VIGC02000020.1"/>
</dbReference>